<gene>
    <name evidence="3" type="ORF">DES47_105419</name>
</gene>
<dbReference type="InParanoid" id="A0A4R6QKF9"/>
<organism evidence="3 4">
    <name type="scientific">Roseateles toxinivorans</name>
    <dbReference type="NCBI Taxonomy" id="270368"/>
    <lineage>
        <taxon>Bacteria</taxon>
        <taxon>Pseudomonadati</taxon>
        <taxon>Pseudomonadota</taxon>
        <taxon>Betaproteobacteria</taxon>
        <taxon>Burkholderiales</taxon>
        <taxon>Sphaerotilaceae</taxon>
        <taxon>Roseateles</taxon>
    </lineage>
</organism>
<protein>
    <submittedName>
        <fullName evidence="3">Cupin domain</fullName>
    </submittedName>
</protein>
<dbReference type="SUPFAM" id="SSF51182">
    <property type="entry name" value="RmlC-like cupins"/>
    <property type="match status" value="1"/>
</dbReference>
<dbReference type="RefSeq" id="WP_133702580.1">
    <property type="nucleotide sequence ID" value="NZ_SNXS01000005.1"/>
</dbReference>
<dbReference type="GO" id="GO:0046872">
    <property type="term" value="F:metal ion binding"/>
    <property type="evidence" value="ECO:0007669"/>
    <property type="project" value="UniProtKB-KW"/>
</dbReference>
<keyword evidence="4" id="KW-1185">Reference proteome</keyword>
<dbReference type="InterPro" id="IPR051610">
    <property type="entry name" value="GPI/OXD"/>
</dbReference>
<dbReference type="EMBL" id="SNXS01000005">
    <property type="protein sequence ID" value="TDP63413.1"/>
    <property type="molecule type" value="Genomic_DNA"/>
</dbReference>
<feature type="domain" description="Cupin type-2" evidence="2">
    <location>
        <begin position="53"/>
        <end position="124"/>
    </location>
</feature>
<dbReference type="CDD" id="cd02224">
    <property type="entry name" value="cupin_SPO2919-like"/>
    <property type="match status" value="1"/>
</dbReference>
<name>A0A4R6QKF9_9BURK</name>
<dbReference type="InterPro" id="IPR014710">
    <property type="entry name" value="RmlC-like_jellyroll"/>
</dbReference>
<evidence type="ECO:0000313" key="3">
    <source>
        <dbReference type="EMBL" id="TDP63413.1"/>
    </source>
</evidence>
<keyword evidence="1" id="KW-0479">Metal-binding</keyword>
<sequence length="178" mass="19788">MTQRESSVNPDGVFEPFSADEVPWEEFKHEQRFGVRFRQLNEFGGGTHIGFGMEELAPGMQAYPAHFHMLEEEHLYVLSGVLTLRLGERRYQMKAGDYVCFPAGQKAGHALLNLGSEPCRYLIVGERNPSEVVVYTDSGRVGVRLLGEGFRQSATMAYWEGESGEMPEPDTGPAVVSG</sequence>
<dbReference type="InterPro" id="IPR011051">
    <property type="entry name" value="RmlC_Cupin_sf"/>
</dbReference>
<dbReference type="AlphaFoldDB" id="A0A4R6QKF9"/>
<evidence type="ECO:0000259" key="2">
    <source>
        <dbReference type="Pfam" id="PF07883"/>
    </source>
</evidence>
<proteinExistence type="predicted"/>
<comment type="caution">
    <text evidence="3">The sequence shown here is derived from an EMBL/GenBank/DDBJ whole genome shotgun (WGS) entry which is preliminary data.</text>
</comment>
<dbReference type="InterPro" id="IPR013096">
    <property type="entry name" value="Cupin_2"/>
</dbReference>
<reference evidence="3 4" key="1">
    <citation type="submission" date="2019-03" db="EMBL/GenBank/DDBJ databases">
        <title>Genomic Encyclopedia of Type Strains, Phase IV (KMG-IV): sequencing the most valuable type-strain genomes for metagenomic binning, comparative biology and taxonomic classification.</title>
        <authorList>
            <person name="Goeker M."/>
        </authorList>
    </citation>
    <scope>NUCLEOTIDE SEQUENCE [LARGE SCALE GENOMIC DNA]</scope>
    <source>
        <strain evidence="3 4">DSM 16998</strain>
    </source>
</reference>
<accession>A0A4R6QKF9</accession>
<evidence type="ECO:0000256" key="1">
    <source>
        <dbReference type="ARBA" id="ARBA00022723"/>
    </source>
</evidence>
<dbReference type="Pfam" id="PF07883">
    <property type="entry name" value="Cupin_2"/>
    <property type="match status" value="1"/>
</dbReference>
<dbReference type="OrthoDB" id="116921at2"/>
<evidence type="ECO:0000313" key="4">
    <source>
        <dbReference type="Proteomes" id="UP000295361"/>
    </source>
</evidence>
<dbReference type="Gene3D" id="2.60.120.10">
    <property type="entry name" value="Jelly Rolls"/>
    <property type="match status" value="1"/>
</dbReference>
<dbReference type="PANTHER" id="PTHR35848">
    <property type="entry name" value="OXALATE-BINDING PROTEIN"/>
    <property type="match status" value="1"/>
</dbReference>
<dbReference type="Proteomes" id="UP000295361">
    <property type="component" value="Unassembled WGS sequence"/>
</dbReference>